<keyword evidence="5" id="KW-1185">Reference proteome</keyword>
<dbReference type="SUPFAM" id="SSF159501">
    <property type="entry name" value="EreA/ChaN-like"/>
    <property type="match status" value="1"/>
</dbReference>
<proteinExistence type="predicted"/>
<dbReference type="Proteomes" id="UP000199524">
    <property type="component" value="Chromosome I"/>
</dbReference>
<dbReference type="GeneID" id="300209460"/>
<dbReference type="CDD" id="cd14729">
    <property type="entry name" value="RtxA-like"/>
    <property type="match status" value="1"/>
</dbReference>
<evidence type="ECO:0000313" key="4">
    <source>
        <dbReference type="EMBL" id="SDT23733.1"/>
    </source>
</evidence>
<evidence type="ECO:0000256" key="2">
    <source>
        <dbReference type="SAM" id="MobiDB-lite"/>
    </source>
</evidence>
<dbReference type="RefSeq" id="WP_090209093.1">
    <property type="nucleotide sequence ID" value="NZ_LT629777.1"/>
</dbReference>
<evidence type="ECO:0000259" key="3">
    <source>
        <dbReference type="Pfam" id="PF20178"/>
    </source>
</evidence>
<gene>
    <name evidence="4" type="ORF">SAMN05216598_4576</name>
</gene>
<sequence length="1874" mass="209787">MSSPITTNDPASGTKASVSLEHAIEHFLSDLPDETARRIRLASGIDSPALRAAYRESRQVPALLLDTRLRFELEQEIQDFIDALGKASPPAAKVTTLSWQLQLLGLDLIWPATSVLQVYDPPEDSAAAEYGPDLSPSLPRVRIERALVLEGDLWRSVLQQMSPTQRAALLDGEYSTLEAQLSALRQRASSLLSARRQALFDSLYAFRQQSRDPLVNLLRSRIPQLSRSVANELLANSNEHDRQSMSLSEGELSEEQALDAHWYLQEERLSQAYEGLFLESRQNNDDTHRLMLHTLATWPEWPASDVRLELREQTPEGPLVVGIGAPGAEQSHIIVHNRRQFTLSGTEGLAPTPTSDLPAALATLPEPLRKRLGLSDRNTILQRLRQLPALSRTHLRALFGLSPVEPSQRLSDDNGYLQDSPSGFASPDELAQRQRTTFDALAATNERTLLLASQQPHFYWFAALILGRRLAQDFPQAAARDPDTIFLNTYEQILYWPLSESGERGEQVRTRTLIQSSTLTEVFARHLAGNPQTFDPATSGLYASATAVDQDQQLAGLDLARLGKTLEDAGLGFDSRFSEQLDSFWVSAAPLLRENLRTQIRLEAQLRERDLNLDESNRQDLERVLEHPTQAQRRQAFPVGGPIHIYRIALQPLDLILAGCVVITRSPDEDTYKLPALLYQIGRGLEQFASLQALKKNLLKRLDDEVERGTLLELLPRRQRNWSPAGVPKGTDLFSYRLEEGDPFQFLVDGLLTRQKQDFADAWRFVRGASGLENDVGEFARQLGDAVNLAGLLDIVPVLKRRNRDLMFSDLLNRLNSISPDEQNRLAALWQATLKDDPLPASLSELPALKAHAAGLLKSHLQKHYPRIPSTPDSIIVHATHGTTYLSPAWQSQPPVQRTRPRSLSLTALALENIKGTRLGESVNFKAEVIGPAGTTLSLSDAEVRAIVHDVDAPGQYRTLLEGKLLGPDKASLRTTWIEGERARMKLQAYVARLSGDFLDARGSTRESGYRRIEHLLKYPSAQGRPLLDGYRVQANYLMLGGTDRARNGVSIDEVLVVSSDDPAATLLFYSPQALDGKAWRELAGASALESLLQQPGWKDYCIARAARNEQWDPAKLFARQAPKVRYFAIEGDLFNTLYEARVKHLIGSVEYFAASNQRVDRDTFWYWIKVGLRVGIEVVLGVAALPLSLPVYLLRGLYGLANVNQALALGHYQEATDALIETLVDIAAPLPLQAFKPLLRQIRPLPGVKISRLIKTTRTGRDGIRQPLLTAEPSTATPLRPQIADLSGYEVKTLPELDYLRDGLFVDRTPRKDQFLKLDGKWYRTGYRGGKRWLLKEHQWTEDIELVRVGDSWQPQPIKGLRGGAPELVGTARYEVEATHRGTLDPLIRTNNARLNPSWFVPSSTELQRQASSYLHQLSRRLLEDAESFFAERPATAPRTLAADLLDANVSTQLIERGYQTGNGIIISASYHAKAGRQFLIDNMRVLANENQVKTLYMENLLRDFDQALLNDFHRTGVMPQRLRSTLAAQDTIQQIDPNGPLALHEVIRTAHRYDIRVQALDCATSYRSGLQSYTPNRARSMKYYARQVISTDQLQQGPHRWIALTQDSHASPVRGEPGLADLVGAVNLRAVDVGGQPLPLRVLRDQGEYSQGIFVHDIQFVRADAQLEVNVSAQPLRQQPGPHRGLLTQQKDFLIEQKGDQYSVVCRPASNERSLPVPVELPIVQSSLVDSAGNTSVRFHVEAPLFGDIRGVRYKSIEDLIWGLKQAGLRQVVELSNVTYLRQPRLDTHPKLSRAGMFMVEKTPQGSVLINRSRDRSLITTVIRTDRNTGKFYIVHQRWGFSEAQLFDSIDDLTQELVKKVKLVRLVESTDL</sequence>
<dbReference type="Gene3D" id="3.40.50.11550">
    <property type="match status" value="1"/>
</dbReference>
<dbReference type="EMBL" id="LT629777">
    <property type="protein sequence ID" value="SDT23733.1"/>
    <property type="molecule type" value="Genomic_DNA"/>
</dbReference>
<keyword evidence="1" id="KW-0175">Coiled coil</keyword>
<feature type="region of interest" description="Disordered" evidence="2">
    <location>
        <begin position="406"/>
        <end position="429"/>
    </location>
</feature>
<feature type="domain" description="Dermonecrotic toxin N-terminal" evidence="3">
    <location>
        <begin position="844"/>
        <end position="1098"/>
    </location>
</feature>
<feature type="coiled-coil region" evidence="1">
    <location>
        <begin position="167"/>
        <end position="194"/>
    </location>
</feature>
<dbReference type="Pfam" id="PF20178">
    <property type="entry name" value="ToxA_N"/>
    <property type="match status" value="2"/>
</dbReference>
<evidence type="ECO:0000313" key="5">
    <source>
        <dbReference type="Proteomes" id="UP000199524"/>
    </source>
</evidence>
<dbReference type="InterPro" id="IPR046673">
    <property type="entry name" value="ToxA_N"/>
</dbReference>
<reference evidence="5" key="1">
    <citation type="submission" date="2016-10" db="EMBL/GenBank/DDBJ databases">
        <authorList>
            <person name="Varghese N."/>
            <person name="Submissions S."/>
        </authorList>
    </citation>
    <scope>NUCLEOTIDE SEQUENCE [LARGE SCALE GENOMIC DNA]</scope>
    <source>
        <strain evidence="5">ATCC 23835</strain>
    </source>
</reference>
<evidence type="ECO:0000256" key="1">
    <source>
        <dbReference type="SAM" id="Coils"/>
    </source>
</evidence>
<accession>A0A1H1YQN6</accession>
<protein>
    <recommendedName>
        <fullName evidence="3">Dermonecrotic toxin N-terminal domain-containing protein</fullName>
    </recommendedName>
</protein>
<feature type="domain" description="Dermonecrotic toxin N-terminal" evidence="3">
    <location>
        <begin position="461"/>
        <end position="716"/>
    </location>
</feature>
<name>A0A1H1YQN6_9PSED</name>
<organism evidence="4 5">
    <name type="scientific">Pseudomonas asplenii</name>
    <dbReference type="NCBI Taxonomy" id="53407"/>
    <lineage>
        <taxon>Bacteria</taxon>
        <taxon>Pseudomonadati</taxon>
        <taxon>Pseudomonadota</taxon>
        <taxon>Gammaproteobacteria</taxon>
        <taxon>Pseudomonadales</taxon>
        <taxon>Pseudomonadaceae</taxon>
        <taxon>Pseudomonas</taxon>
    </lineage>
</organism>